<feature type="domain" description="CMP/dCMP-type deaminase" evidence="1">
    <location>
        <begin position="10"/>
        <end position="120"/>
    </location>
</feature>
<accession>A0A0C9MAA4</accession>
<dbReference type="GO" id="GO:0006152">
    <property type="term" value="P:purine nucleoside catabolic process"/>
    <property type="evidence" value="ECO:0007669"/>
    <property type="project" value="TreeGrafter"/>
</dbReference>
<dbReference type="AlphaFoldDB" id="A0A0C9MAA4"/>
<dbReference type="PROSITE" id="PS51747">
    <property type="entry name" value="CYT_DCMP_DEAMINASES_2"/>
    <property type="match status" value="1"/>
</dbReference>
<dbReference type="Pfam" id="PF00383">
    <property type="entry name" value="dCMP_cyt_deam_1"/>
    <property type="match status" value="1"/>
</dbReference>
<dbReference type="InterPro" id="IPR002125">
    <property type="entry name" value="CMP_dCMP_dom"/>
</dbReference>
<dbReference type="CDD" id="cd01285">
    <property type="entry name" value="nucleoside_deaminase"/>
    <property type="match status" value="1"/>
</dbReference>
<keyword evidence="3" id="KW-1185">Reference proteome</keyword>
<dbReference type="OrthoDB" id="408702at2759"/>
<sequence length="163" mass="18297">MASNTSPSREQMLKHLAHTVKVASRTKSFGRHPFGSILVGPDNETVLLEQGNIDTLHHAESTLCHVAWTNFSPEYLSNCTLYTNFEPCVMCAGSCYWANIGRVVYGIAEERLLQLTGNNEENPTMSMPCRKVFEAGQRPVQVEGPFPELEKEIIADHLEFWAK</sequence>
<dbReference type="GO" id="GO:0047974">
    <property type="term" value="F:guanosine deaminase activity"/>
    <property type="evidence" value="ECO:0007669"/>
    <property type="project" value="TreeGrafter"/>
</dbReference>
<dbReference type="PANTHER" id="PTHR11079:SF161">
    <property type="entry name" value="CMP_DCMP-TYPE DEAMINASE DOMAIN-CONTAINING PROTEIN"/>
    <property type="match status" value="1"/>
</dbReference>
<proteinExistence type="predicted"/>
<dbReference type="SUPFAM" id="SSF53927">
    <property type="entry name" value="Cytidine deaminase-like"/>
    <property type="match status" value="1"/>
</dbReference>
<protein>
    <submittedName>
        <fullName evidence="2">CMP deaminase</fullName>
    </submittedName>
</protein>
<dbReference type="Gene3D" id="3.40.140.10">
    <property type="entry name" value="Cytidine Deaminase, domain 2"/>
    <property type="match status" value="1"/>
</dbReference>
<dbReference type="STRING" id="91626.A0A0C9MAA4"/>
<evidence type="ECO:0000259" key="1">
    <source>
        <dbReference type="PROSITE" id="PS51747"/>
    </source>
</evidence>
<gene>
    <name evidence="2" type="ORF">MAM1_0161c06943</name>
</gene>
<dbReference type="PANTHER" id="PTHR11079">
    <property type="entry name" value="CYTOSINE DEAMINASE FAMILY MEMBER"/>
    <property type="match status" value="1"/>
</dbReference>
<dbReference type="InterPro" id="IPR016193">
    <property type="entry name" value="Cytidine_deaminase-like"/>
</dbReference>
<reference evidence="2" key="1">
    <citation type="submission" date="2014-09" db="EMBL/GenBank/DDBJ databases">
        <title>Draft genome sequence of an oleaginous Mucoromycotina fungus Mucor ambiguus NBRC6742.</title>
        <authorList>
            <person name="Takeda I."/>
            <person name="Yamane N."/>
            <person name="Morita T."/>
            <person name="Tamano K."/>
            <person name="Machida M."/>
            <person name="Baker S."/>
            <person name="Koike H."/>
        </authorList>
    </citation>
    <scope>NUCLEOTIDE SEQUENCE</scope>
    <source>
        <strain evidence="2">NBRC 6742</strain>
    </source>
</reference>
<evidence type="ECO:0000313" key="2">
    <source>
        <dbReference type="EMBL" id="GAN07446.1"/>
    </source>
</evidence>
<dbReference type="EMBL" id="DF836450">
    <property type="protein sequence ID" value="GAN07446.1"/>
    <property type="molecule type" value="Genomic_DNA"/>
</dbReference>
<dbReference type="Proteomes" id="UP000053815">
    <property type="component" value="Unassembled WGS sequence"/>
</dbReference>
<evidence type="ECO:0000313" key="3">
    <source>
        <dbReference type="Proteomes" id="UP000053815"/>
    </source>
</evidence>
<organism evidence="2">
    <name type="scientific">Mucor ambiguus</name>
    <dbReference type="NCBI Taxonomy" id="91626"/>
    <lineage>
        <taxon>Eukaryota</taxon>
        <taxon>Fungi</taxon>
        <taxon>Fungi incertae sedis</taxon>
        <taxon>Mucoromycota</taxon>
        <taxon>Mucoromycotina</taxon>
        <taxon>Mucoromycetes</taxon>
        <taxon>Mucorales</taxon>
        <taxon>Mucorineae</taxon>
        <taxon>Mucoraceae</taxon>
        <taxon>Mucor</taxon>
    </lineage>
</organism>
<name>A0A0C9MAA4_9FUNG</name>